<organism evidence="5 8">
    <name type="scientific">Leptospira adleri</name>
    <dbReference type="NCBI Taxonomy" id="2023186"/>
    <lineage>
        <taxon>Bacteria</taxon>
        <taxon>Pseudomonadati</taxon>
        <taxon>Spirochaetota</taxon>
        <taxon>Spirochaetia</taxon>
        <taxon>Leptospirales</taxon>
        <taxon>Leptospiraceae</taxon>
        <taxon>Leptospira</taxon>
    </lineage>
</organism>
<dbReference type="Proteomes" id="UP000232188">
    <property type="component" value="Unassembled WGS sequence"/>
</dbReference>
<name>A0A2M9YJU5_9LEPT</name>
<dbReference type="SFLD" id="SFLDG01129">
    <property type="entry name" value="C1.5:_HAD__Beta-PGM__Phosphata"/>
    <property type="match status" value="1"/>
</dbReference>
<comment type="caution">
    <text evidence="5">The sequence shown here is derived from an EMBL/GenBank/DDBJ whole genome shotgun (WGS) entry which is preliminary data.</text>
</comment>
<sequence length="262" mass="30660">MDFPVKNPFLYESNAFFENFRFLIRRSLRLRSLMVRMKCFLFDIDGTLIHSHSDHNRFYRETIREILGLDPEKIPWEMFTNITDDGVVQDVHRHHFQKEIEDEKFSIFKERFTEKIRSSVEENSSLYPEISGAKKFLESLEMKKLPLGIITGSWLIPARVKTKNAKIPIERFPISSSEDAQNRNGIILKTLQKLKAVHSVEDFSEVVYFGDGLWDWRASQELGLRFIGINSMENDLLKKNGVPTVFQNYTAPEKILREIGVL</sequence>
<dbReference type="PANTHER" id="PTHR43434">
    <property type="entry name" value="PHOSPHOGLYCOLATE PHOSPHATASE"/>
    <property type="match status" value="1"/>
</dbReference>
<dbReference type="GO" id="GO:0006281">
    <property type="term" value="P:DNA repair"/>
    <property type="evidence" value="ECO:0007669"/>
    <property type="project" value="TreeGrafter"/>
</dbReference>
<evidence type="ECO:0000313" key="6">
    <source>
        <dbReference type="EMBL" id="PJZ62311.1"/>
    </source>
</evidence>
<dbReference type="PANTHER" id="PTHR43434:SF1">
    <property type="entry name" value="PHOSPHOGLYCOLATE PHOSPHATASE"/>
    <property type="match status" value="1"/>
</dbReference>
<proteinExistence type="inferred from homology"/>
<evidence type="ECO:0000313" key="8">
    <source>
        <dbReference type="Proteomes" id="UP000232188"/>
    </source>
</evidence>
<gene>
    <name evidence="6" type="ORF">CH376_08895</name>
    <name evidence="5" type="ORF">CH380_18190</name>
</gene>
<evidence type="ECO:0000256" key="1">
    <source>
        <dbReference type="ARBA" id="ARBA00000830"/>
    </source>
</evidence>
<evidence type="ECO:0000313" key="7">
    <source>
        <dbReference type="Proteomes" id="UP000232149"/>
    </source>
</evidence>
<dbReference type="EMBL" id="NPDU01000018">
    <property type="protein sequence ID" value="PJZ62311.1"/>
    <property type="molecule type" value="Genomic_DNA"/>
</dbReference>
<dbReference type="InterPro" id="IPR023214">
    <property type="entry name" value="HAD_sf"/>
</dbReference>
<dbReference type="EMBL" id="NPDV01000019">
    <property type="protein sequence ID" value="PJZ51821.1"/>
    <property type="molecule type" value="Genomic_DNA"/>
</dbReference>
<dbReference type="SFLD" id="SFLDS00003">
    <property type="entry name" value="Haloacid_Dehalogenase"/>
    <property type="match status" value="1"/>
</dbReference>
<dbReference type="InterPro" id="IPR023198">
    <property type="entry name" value="PGP-like_dom2"/>
</dbReference>
<dbReference type="InterPro" id="IPR036412">
    <property type="entry name" value="HAD-like_sf"/>
</dbReference>
<dbReference type="Proteomes" id="UP000232149">
    <property type="component" value="Unassembled WGS sequence"/>
</dbReference>
<comment type="pathway">
    <text evidence="2">Organic acid metabolism; glycolate biosynthesis; glycolate from 2-phosphoglycolate: step 1/1.</text>
</comment>
<keyword evidence="7" id="KW-1185">Reference proteome</keyword>
<evidence type="ECO:0000256" key="2">
    <source>
        <dbReference type="ARBA" id="ARBA00004818"/>
    </source>
</evidence>
<protein>
    <recommendedName>
        <fullName evidence="4">phosphoglycolate phosphatase</fullName>
        <ecNumber evidence="4">3.1.3.18</ecNumber>
    </recommendedName>
</protein>
<dbReference type="EC" id="3.1.3.18" evidence="4"/>
<evidence type="ECO:0000256" key="4">
    <source>
        <dbReference type="ARBA" id="ARBA00013078"/>
    </source>
</evidence>
<evidence type="ECO:0000313" key="5">
    <source>
        <dbReference type="EMBL" id="PJZ51821.1"/>
    </source>
</evidence>
<dbReference type="Pfam" id="PF00702">
    <property type="entry name" value="Hydrolase"/>
    <property type="match status" value="1"/>
</dbReference>
<dbReference type="Gene3D" id="1.10.150.240">
    <property type="entry name" value="Putative phosphatase, domain 2"/>
    <property type="match status" value="1"/>
</dbReference>
<dbReference type="Gene3D" id="3.40.50.1000">
    <property type="entry name" value="HAD superfamily/HAD-like"/>
    <property type="match status" value="1"/>
</dbReference>
<comment type="catalytic activity">
    <reaction evidence="1">
        <text>2-phosphoglycolate + H2O = glycolate + phosphate</text>
        <dbReference type="Rhea" id="RHEA:14369"/>
        <dbReference type="ChEBI" id="CHEBI:15377"/>
        <dbReference type="ChEBI" id="CHEBI:29805"/>
        <dbReference type="ChEBI" id="CHEBI:43474"/>
        <dbReference type="ChEBI" id="CHEBI:58033"/>
        <dbReference type="EC" id="3.1.3.18"/>
    </reaction>
</comment>
<dbReference type="RefSeq" id="WP_100787179.1">
    <property type="nucleotide sequence ID" value="NZ_NPDU01000018.1"/>
</dbReference>
<evidence type="ECO:0000256" key="3">
    <source>
        <dbReference type="ARBA" id="ARBA00006171"/>
    </source>
</evidence>
<reference evidence="7 8" key="1">
    <citation type="submission" date="2017-07" db="EMBL/GenBank/DDBJ databases">
        <title>Leptospira spp. isolated from tropical soils.</title>
        <authorList>
            <person name="Thibeaux R."/>
            <person name="Iraola G."/>
            <person name="Ferres I."/>
            <person name="Bierque E."/>
            <person name="Girault D."/>
            <person name="Soupe-Gilbert M.-E."/>
            <person name="Picardeau M."/>
            <person name="Goarant C."/>
        </authorList>
    </citation>
    <scope>NUCLEOTIDE SEQUENCE [LARGE SCALE GENOMIC DNA]</scope>
    <source>
        <strain evidence="5 8">FH2-B-C1</strain>
        <strain evidence="6 7">FH2-B-D1</strain>
    </source>
</reference>
<dbReference type="SUPFAM" id="SSF56784">
    <property type="entry name" value="HAD-like"/>
    <property type="match status" value="1"/>
</dbReference>
<comment type="similarity">
    <text evidence="3">Belongs to the HAD-like hydrolase superfamily. CbbY/CbbZ/Gph/YieH family.</text>
</comment>
<dbReference type="GO" id="GO:0008967">
    <property type="term" value="F:phosphoglycolate phosphatase activity"/>
    <property type="evidence" value="ECO:0007669"/>
    <property type="project" value="UniProtKB-EC"/>
</dbReference>
<dbReference type="CDD" id="cd01427">
    <property type="entry name" value="HAD_like"/>
    <property type="match status" value="1"/>
</dbReference>
<accession>A0A2M9YJU5</accession>
<dbReference type="AlphaFoldDB" id="A0A2M9YJU5"/>
<dbReference type="InterPro" id="IPR050155">
    <property type="entry name" value="HAD-like_hydrolase_sf"/>
</dbReference>